<dbReference type="STRING" id="1777137.AWB76_06278"/>
<protein>
    <submittedName>
        <fullName evidence="1">Bacteriophage protein</fullName>
    </submittedName>
</protein>
<dbReference type="Proteomes" id="UP000054624">
    <property type="component" value="Unassembled WGS sequence"/>
</dbReference>
<gene>
    <name evidence="1" type="ORF">AWB76_06278</name>
</gene>
<accession>A0A158D1J2</accession>
<dbReference type="RefSeq" id="WP_096031377.1">
    <property type="nucleotide sequence ID" value="NZ_FCOI02000031.1"/>
</dbReference>
<evidence type="ECO:0000313" key="1">
    <source>
        <dbReference type="EMBL" id="SAK88086.1"/>
    </source>
</evidence>
<proteinExistence type="predicted"/>
<evidence type="ECO:0000313" key="2">
    <source>
        <dbReference type="Proteomes" id="UP000054624"/>
    </source>
</evidence>
<dbReference type="AlphaFoldDB" id="A0A158D1J2"/>
<name>A0A158D1J2_9BURK</name>
<dbReference type="EMBL" id="FCOI02000031">
    <property type="protein sequence ID" value="SAK88086.1"/>
    <property type="molecule type" value="Genomic_DNA"/>
</dbReference>
<keyword evidence="2" id="KW-1185">Reference proteome</keyword>
<reference evidence="2" key="1">
    <citation type="submission" date="2016-01" db="EMBL/GenBank/DDBJ databases">
        <authorList>
            <person name="Peeters Charlotte."/>
        </authorList>
    </citation>
    <scope>NUCLEOTIDE SEQUENCE [LARGE SCALE GENOMIC DNA]</scope>
</reference>
<organism evidence="1 2">
    <name type="scientific">Caballeronia temeraria</name>
    <dbReference type="NCBI Taxonomy" id="1777137"/>
    <lineage>
        <taxon>Bacteria</taxon>
        <taxon>Pseudomonadati</taxon>
        <taxon>Pseudomonadota</taxon>
        <taxon>Betaproteobacteria</taxon>
        <taxon>Burkholderiales</taxon>
        <taxon>Burkholderiaceae</taxon>
        <taxon>Caballeronia</taxon>
    </lineage>
</organism>
<sequence>MSWLASDLLELKRLAQGGAGALIEHLLREYALNIIAPGVADVRAGG</sequence>